<evidence type="ECO:0000256" key="1">
    <source>
        <dbReference type="SAM" id="Phobius"/>
    </source>
</evidence>
<keyword evidence="3" id="KW-1185">Reference proteome</keyword>
<evidence type="ECO:0000313" key="2">
    <source>
        <dbReference type="EMBL" id="TQK75993.1"/>
    </source>
</evidence>
<keyword evidence="1" id="KW-0812">Transmembrane</keyword>
<accession>A0A542SMZ1</accession>
<dbReference type="EMBL" id="VFNV01000001">
    <property type="protein sequence ID" value="TQK75993.1"/>
    <property type="molecule type" value="Genomic_DNA"/>
</dbReference>
<gene>
    <name evidence="2" type="ORF">FB389_0637</name>
</gene>
<keyword evidence="1" id="KW-1133">Transmembrane helix</keyword>
<name>A0A542SMZ1_9MICO</name>
<reference evidence="2 3" key="1">
    <citation type="submission" date="2019-06" db="EMBL/GenBank/DDBJ databases">
        <title>Sequencing the genomes of 1000 actinobacteria strains.</title>
        <authorList>
            <person name="Klenk H.-P."/>
        </authorList>
    </citation>
    <scope>NUCLEOTIDE SEQUENCE [LARGE SCALE GENOMIC DNA]</scope>
    <source>
        <strain evidence="2 3">DSM 10596</strain>
    </source>
</reference>
<keyword evidence="1" id="KW-0472">Membrane</keyword>
<evidence type="ECO:0000313" key="3">
    <source>
        <dbReference type="Proteomes" id="UP000316181"/>
    </source>
</evidence>
<protein>
    <submittedName>
        <fullName evidence="2">Putative membrane protein</fullName>
    </submittedName>
</protein>
<dbReference type="PANTHER" id="PTHR38446">
    <property type="entry name" value="BLL0914 PROTEIN"/>
    <property type="match status" value="1"/>
</dbReference>
<feature type="transmembrane region" description="Helical" evidence="1">
    <location>
        <begin position="107"/>
        <end position="127"/>
    </location>
</feature>
<dbReference type="RefSeq" id="WP_142111315.1">
    <property type="nucleotide sequence ID" value="NZ_BAAATB010000008.1"/>
</dbReference>
<feature type="transmembrane region" description="Helical" evidence="1">
    <location>
        <begin position="54"/>
        <end position="72"/>
    </location>
</feature>
<feature type="transmembrane region" description="Helical" evidence="1">
    <location>
        <begin position="78"/>
        <end position="100"/>
    </location>
</feature>
<feature type="transmembrane region" description="Helical" evidence="1">
    <location>
        <begin position="6"/>
        <end position="28"/>
    </location>
</feature>
<organism evidence="2 3">
    <name type="scientific">Rarobacter incanus</name>
    <dbReference type="NCBI Taxonomy" id="153494"/>
    <lineage>
        <taxon>Bacteria</taxon>
        <taxon>Bacillati</taxon>
        <taxon>Actinomycetota</taxon>
        <taxon>Actinomycetes</taxon>
        <taxon>Micrococcales</taxon>
        <taxon>Rarobacteraceae</taxon>
        <taxon>Rarobacter</taxon>
    </lineage>
</organism>
<dbReference type="PANTHER" id="PTHR38446:SF1">
    <property type="entry name" value="BLL0914 PROTEIN"/>
    <property type="match status" value="1"/>
</dbReference>
<dbReference type="InterPro" id="IPR009732">
    <property type="entry name" value="DUF1304"/>
</dbReference>
<dbReference type="Proteomes" id="UP000316181">
    <property type="component" value="Unassembled WGS sequence"/>
</dbReference>
<dbReference type="OrthoDB" id="9803832at2"/>
<dbReference type="AlphaFoldDB" id="A0A542SMZ1"/>
<sequence>MLTAGIVLALIAALVHVYIFYMESIAWTSQKTRATFGMSEQEAIDTKEMAYNQGFYNLFLALAVVVGGVIAFTGSAAVGAALVLAGAGSMAAAATVLYLSSPSKRGAALKQGVIPALGVIAVVIGLVA</sequence>
<dbReference type="Pfam" id="PF06993">
    <property type="entry name" value="DUF1304"/>
    <property type="match status" value="1"/>
</dbReference>
<proteinExistence type="predicted"/>
<comment type="caution">
    <text evidence="2">The sequence shown here is derived from an EMBL/GenBank/DDBJ whole genome shotgun (WGS) entry which is preliminary data.</text>
</comment>